<dbReference type="PANTHER" id="PTHR33491">
    <property type="entry name" value="OSJNBA0016N04.9 PROTEIN"/>
    <property type="match status" value="1"/>
</dbReference>
<feature type="signal peptide" evidence="3">
    <location>
        <begin position="1"/>
        <end position="26"/>
    </location>
</feature>
<reference evidence="6" key="2">
    <citation type="journal article" date="2017" name="Nat. Plants">
        <title>The Aegilops tauschii genome reveals multiple impacts of transposons.</title>
        <authorList>
            <person name="Zhao G."/>
            <person name="Zou C."/>
            <person name="Li K."/>
            <person name="Wang K."/>
            <person name="Li T."/>
            <person name="Gao L."/>
            <person name="Zhang X."/>
            <person name="Wang H."/>
            <person name="Yang Z."/>
            <person name="Liu X."/>
            <person name="Jiang W."/>
            <person name="Mao L."/>
            <person name="Kong X."/>
            <person name="Jiao Y."/>
            <person name="Jia J."/>
        </authorList>
    </citation>
    <scope>NUCLEOTIDE SEQUENCE [LARGE SCALE GENOMIC DNA]</scope>
    <source>
        <strain evidence="6">cv. AL8/78</strain>
    </source>
</reference>
<dbReference type="Gramene" id="AET2Gv20844500.6">
    <property type="protein sequence ID" value="AET2Gv20844500.6"/>
    <property type="gene ID" value="AET2Gv20844500"/>
</dbReference>
<feature type="domain" description="EGF-like" evidence="4">
    <location>
        <begin position="399"/>
        <end position="452"/>
    </location>
</feature>
<dbReference type="InterPro" id="IPR000742">
    <property type="entry name" value="EGF"/>
</dbReference>
<reference evidence="5" key="3">
    <citation type="journal article" date="2017" name="Nature">
        <title>Genome sequence of the progenitor of the wheat D genome Aegilops tauschii.</title>
        <authorList>
            <person name="Luo M.C."/>
            <person name="Gu Y.Q."/>
            <person name="Puiu D."/>
            <person name="Wang H."/>
            <person name="Twardziok S.O."/>
            <person name="Deal K.R."/>
            <person name="Huo N."/>
            <person name="Zhu T."/>
            <person name="Wang L."/>
            <person name="Wang Y."/>
            <person name="McGuire P.E."/>
            <person name="Liu S."/>
            <person name="Long H."/>
            <person name="Ramasamy R.K."/>
            <person name="Rodriguez J.C."/>
            <person name="Van S.L."/>
            <person name="Yuan L."/>
            <person name="Wang Z."/>
            <person name="Xia Z."/>
            <person name="Xiao L."/>
            <person name="Anderson O.D."/>
            <person name="Ouyang S."/>
            <person name="Liang Y."/>
            <person name="Zimin A.V."/>
            <person name="Pertea G."/>
            <person name="Qi P."/>
            <person name="Bennetzen J.L."/>
            <person name="Dai X."/>
            <person name="Dawson M.W."/>
            <person name="Muller H.G."/>
            <person name="Kugler K."/>
            <person name="Rivarola-Duarte L."/>
            <person name="Spannagl M."/>
            <person name="Mayer K.F.X."/>
            <person name="Lu F.H."/>
            <person name="Bevan M.W."/>
            <person name="Leroy P."/>
            <person name="Li P."/>
            <person name="You F.M."/>
            <person name="Sun Q."/>
            <person name="Liu Z."/>
            <person name="Lyons E."/>
            <person name="Wicker T."/>
            <person name="Salzberg S.L."/>
            <person name="Devos K.M."/>
            <person name="Dvorak J."/>
        </authorList>
    </citation>
    <scope>NUCLEOTIDE SEQUENCE [LARGE SCALE GENOMIC DNA]</scope>
    <source>
        <strain evidence="5">cv. AL8/78</strain>
    </source>
</reference>
<evidence type="ECO:0000259" key="4">
    <source>
        <dbReference type="SMART" id="SM00181"/>
    </source>
</evidence>
<dbReference type="SMART" id="SM00181">
    <property type="entry name" value="EGF"/>
    <property type="match status" value="2"/>
</dbReference>
<evidence type="ECO:0000313" key="6">
    <source>
        <dbReference type="Proteomes" id="UP000015105"/>
    </source>
</evidence>
<name>A0A453CH04_AEGTS</name>
<organism evidence="5 6">
    <name type="scientific">Aegilops tauschii subsp. strangulata</name>
    <name type="common">Goatgrass</name>
    <dbReference type="NCBI Taxonomy" id="200361"/>
    <lineage>
        <taxon>Eukaryota</taxon>
        <taxon>Viridiplantae</taxon>
        <taxon>Streptophyta</taxon>
        <taxon>Embryophyta</taxon>
        <taxon>Tracheophyta</taxon>
        <taxon>Spermatophyta</taxon>
        <taxon>Magnoliopsida</taxon>
        <taxon>Liliopsida</taxon>
        <taxon>Poales</taxon>
        <taxon>Poaceae</taxon>
        <taxon>BOP clade</taxon>
        <taxon>Pooideae</taxon>
        <taxon>Triticodae</taxon>
        <taxon>Triticeae</taxon>
        <taxon>Triticinae</taxon>
        <taxon>Aegilops</taxon>
    </lineage>
</organism>
<dbReference type="Proteomes" id="UP000015105">
    <property type="component" value="Chromosome 2D"/>
</dbReference>
<dbReference type="GO" id="GO:0016020">
    <property type="term" value="C:membrane"/>
    <property type="evidence" value="ECO:0007669"/>
    <property type="project" value="UniProtKB-SubCell"/>
</dbReference>
<protein>
    <recommendedName>
        <fullName evidence="4">EGF-like domain-containing protein</fullName>
    </recommendedName>
</protein>
<evidence type="ECO:0000256" key="1">
    <source>
        <dbReference type="ARBA" id="ARBA00004167"/>
    </source>
</evidence>
<reference evidence="5" key="5">
    <citation type="journal article" date="2021" name="G3 (Bethesda)">
        <title>Aegilops tauschii genome assembly Aet v5.0 features greater sequence contiguity and improved annotation.</title>
        <authorList>
            <person name="Wang L."/>
            <person name="Zhu T."/>
            <person name="Rodriguez J.C."/>
            <person name="Deal K.R."/>
            <person name="Dubcovsky J."/>
            <person name="McGuire P.E."/>
            <person name="Lux T."/>
            <person name="Spannagl M."/>
            <person name="Mayer K.F.X."/>
            <person name="Baldrich P."/>
            <person name="Meyers B.C."/>
            <person name="Huo N."/>
            <person name="Gu Y.Q."/>
            <person name="Zhou H."/>
            <person name="Devos K.M."/>
            <person name="Bennetzen J.L."/>
            <person name="Unver T."/>
            <person name="Budak H."/>
            <person name="Gulick P.J."/>
            <person name="Galiba G."/>
            <person name="Kalapos B."/>
            <person name="Nelson D.R."/>
            <person name="Li P."/>
            <person name="You F.M."/>
            <person name="Luo M.C."/>
            <person name="Dvorak J."/>
        </authorList>
    </citation>
    <scope>NUCLEOTIDE SEQUENCE [LARGE SCALE GENOMIC DNA]</scope>
    <source>
        <strain evidence="5">cv. AL8/78</strain>
    </source>
</reference>
<reference evidence="6" key="1">
    <citation type="journal article" date="2014" name="Science">
        <title>Ancient hybridizations among the ancestral genomes of bread wheat.</title>
        <authorList>
            <consortium name="International Wheat Genome Sequencing Consortium,"/>
            <person name="Marcussen T."/>
            <person name="Sandve S.R."/>
            <person name="Heier L."/>
            <person name="Spannagl M."/>
            <person name="Pfeifer M."/>
            <person name="Jakobsen K.S."/>
            <person name="Wulff B.B."/>
            <person name="Steuernagel B."/>
            <person name="Mayer K.F."/>
            <person name="Olsen O.A."/>
        </authorList>
    </citation>
    <scope>NUCLEOTIDE SEQUENCE [LARGE SCALE GENOMIC DNA]</scope>
    <source>
        <strain evidence="6">cv. AL8/78</strain>
    </source>
</reference>
<evidence type="ECO:0000256" key="2">
    <source>
        <dbReference type="ARBA" id="ARBA00022729"/>
    </source>
</evidence>
<dbReference type="EnsemblPlants" id="AET2Gv20844500.6">
    <property type="protein sequence ID" value="AET2Gv20844500.6"/>
    <property type="gene ID" value="AET2Gv20844500"/>
</dbReference>
<dbReference type="GO" id="GO:0030247">
    <property type="term" value="F:polysaccharide binding"/>
    <property type="evidence" value="ECO:0007669"/>
    <property type="project" value="InterPro"/>
</dbReference>
<proteinExistence type="predicted"/>
<keyword evidence="6" id="KW-1185">Reference proteome</keyword>
<reference evidence="5" key="4">
    <citation type="submission" date="2019-03" db="UniProtKB">
        <authorList>
            <consortium name="EnsemblPlants"/>
        </authorList>
    </citation>
    <scope>IDENTIFICATION</scope>
</reference>
<evidence type="ECO:0000313" key="5">
    <source>
        <dbReference type="EnsemblPlants" id="AET2Gv20844500.6"/>
    </source>
</evidence>
<sequence>MVLTMAAITLLPLLVTLLAAPATAAAAPVRRCPTSCGLIDFSYPFGVGPGCSLPGFNLTCDANTYSKRLLLGSPSVTVDYTILASGFISSLAVNIVRTVRMRPRAGAGTVSASASWDGPGRPFAISGASNMSLFVLGCGVTATLLDRGAAVGNCSVACAGEEVMRRLPNGLCVGVGCCRIDVGVHLRAFTLNLSRTGDGVSRDKLTFFVTGQDRYTFRPSDLDRDIHLDMVPPARLDWAIPSQPDCRHAMDDRVTYACVSNQSECRDSPIGGYACHCSRGFSGNPYAVDGCVPDQVYGSTQPKANCPTMCGNVSVPFPFGTELGCFARIHLYLTCNPGRSPAILQMTQHSLVTDISIDEGVLRIQKRSGPGDFLGDRDTTLYSFSGESGMVKWAVDDPTCREAMLNNKEYRCLSAHSHCVDVTDDRTSKHVGYRCKCSSGFQGNPYLEGGCTGKFLIFFREYAKLAYLSLIEEKRMSTTEDTIHSMNAKGHDHGTQSRETRDAQATFGLNEDSGGKVSIDAFGLYKFLRNTIHFLVFERNYTSTQNLFFA</sequence>
<accession>A0A453CH04</accession>
<dbReference type="AlphaFoldDB" id="A0A453CH04"/>
<dbReference type="Pfam" id="PF13947">
    <property type="entry name" value="GUB_WAK_bind"/>
    <property type="match status" value="2"/>
</dbReference>
<evidence type="ECO:0000256" key="3">
    <source>
        <dbReference type="SAM" id="SignalP"/>
    </source>
</evidence>
<dbReference type="InterPro" id="IPR025287">
    <property type="entry name" value="WAK_GUB"/>
</dbReference>
<feature type="chain" id="PRO_5019177529" description="EGF-like domain-containing protein" evidence="3">
    <location>
        <begin position="27"/>
        <end position="550"/>
    </location>
</feature>
<keyword evidence="2 3" id="KW-0732">Signal</keyword>
<comment type="subcellular location">
    <subcellularLocation>
        <location evidence="1">Membrane</location>
        <topology evidence="1">Single-pass membrane protein</topology>
    </subcellularLocation>
</comment>
<feature type="domain" description="EGF-like" evidence="4">
    <location>
        <begin position="245"/>
        <end position="292"/>
    </location>
</feature>